<keyword evidence="3" id="KW-1185">Reference proteome</keyword>
<proteinExistence type="predicted"/>
<evidence type="ECO:0000259" key="1">
    <source>
        <dbReference type="Pfam" id="PF14534"/>
    </source>
</evidence>
<dbReference type="EMBL" id="JAATJM010000001">
    <property type="protein sequence ID" value="NJC41717.1"/>
    <property type="molecule type" value="Genomic_DNA"/>
</dbReference>
<evidence type="ECO:0000313" key="2">
    <source>
        <dbReference type="EMBL" id="NJC41717.1"/>
    </source>
</evidence>
<protein>
    <submittedName>
        <fullName evidence="2">Ketosteroid isomerase-like protein</fullName>
    </submittedName>
</protein>
<comment type="caution">
    <text evidence="2">The sequence shown here is derived from an EMBL/GenBank/DDBJ whole genome shotgun (WGS) entry which is preliminary data.</text>
</comment>
<feature type="domain" description="DUF4440" evidence="1">
    <location>
        <begin position="36"/>
        <end position="140"/>
    </location>
</feature>
<dbReference type="GO" id="GO:0016853">
    <property type="term" value="F:isomerase activity"/>
    <property type="evidence" value="ECO:0007669"/>
    <property type="project" value="UniProtKB-KW"/>
</dbReference>
<evidence type="ECO:0000313" key="3">
    <source>
        <dbReference type="Proteomes" id="UP000587415"/>
    </source>
</evidence>
<dbReference type="Gene3D" id="3.10.450.50">
    <property type="match status" value="1"/>
</dbReference>
<dbReference type="Pfam" id="PF14534">
    <property type="entry name" value="DUF4440"/>
    <property type="match status" value="1"/>
</dbReference>
<name>A0A7X5YLA6_9CAUL</name>
<dbReference type="InterPro" id="IPR032710">
    <property type="entry name" value="NTF2-like_dom_sf"/>
</dbReference>
<sequence>MSVCSTLIGGSAVLAMAVGGPVSAIQSPDLDRHAVAATDIAFQAAVKRRDLATMDRILHEDFVLALGDGQTLTKAQLLAREHFVTYEQQDEDSGTQTVRVYGDTAIVTARLWLKGVGPNGTFDRRLWFSDTYIRTASGWRYAFAQASLPLPPAREEQD</sequence>
<dbReference type="SUPFAM" id="SSF54427">
    <property type="entry name" value="NTF2-like"/>
    <property type="match status" value="1"/>
</dbReference>
<dbReference type="Proteomes" id="UP000587415">
    <property type="component" value="Unassembled WGS sequence"/>
</dbReference>
<dbReference type="RefSeq" id="WP_168047051.1">
    <property type="nucleotide sequence ID" value="NZ_JAATJM010000001.1"/>
</dbReference>
<gene>
    <name evidence="2" type="ORF">GGQ87_001975</name>
</gene>
<dbReference type="InterPro" id="IPR027843">
    <property type="entry name" value="DUF4440"/>
</dbReference>
<reference evidence="2 3" key="1">
    <citation type="submission" date="2020-03" db="EMBL/GenBank/DDBJ databases">
        <title>Genomic Encyclopedia of Type Strains, Phase IV (KMG-IV): sequencing the most valuable type-strain genomes for metagenomic binning, comparative biology and taxonomic classification.</title>
        <authorList>
            <person name="Goeker M."/>
        </authorList>
    </citation>
    <scope>NUCLEOTIDE SEQUENCE [LARGE SCALE GENOMIC DNA]</scope>
    <source>
        <strain evidence="2 3">DSM 4736</strain>
    </source>
</reference>
<organism evidence="2 3">
    <name type="scientific">Brevundimonas alba</name>
    <dbReference type="NCBI Taxonomy" id="74314"/>
    <lineage>
        <taxon>Bacteria</taxon>
        <taxon>Pseudomonadati</taxon>
        <taxon>Pseudomonadota</taxon>
        <taxon>Alphaproteobacteria</taxon>
        <taxon>Caulobacterales</taxon>
        <taxon>Caulobacteraceae</taxon>
        <taxon>Brevundimonas</taxon>
    </lineage>
</organism>
<keyword evidence="2" id="KW-0413">Isomerase</keyword>
<dbReference type="AlphaFoldDB" id="A0A7X5YLA6"/>
<accession>A0A7X5YLA6</accession>